<dbReference type="Gene3D" id="3.40.50.300">
    <property type="entry name" value="P-loop containing nucleotide triphosphate hydrolases"/>
    <property type="match status" value="1"/>
</dbReference>
<dbReference type="InterPro" id="IPR003439">
    <property type="entry name" value="ABC_transporter-like_ATP-bd"/>
</dbReference>
<dbReference type="GO" id="GO:0016887">
    <property type="term" value="F:ATP hydrolysis activity"/>
    <property type="evidence" value="ECO:0007669"/>
    <property type="project" value="InterPro"/>
</dbReference>
<dbReference type="HOGENOM" id="CLU_000604_1_15_1"/>
<keyword evidence="4" id="KW-1185">Reference proteome</keyword>
<reference evidence="2 4" key="2">
    <citation type="journal article" date="2013" name="Nature">
        <title>Insights into bilaterian evolution from three spiralian genomes.</title>
        <authorList>
            <person name="Simakov O."/>
            <person name="Marletaz F."/>
            <person name="Cho S.J."/>
            <person name="Edsinger-Gonzales E."/>
            <person name="Havlak P."/>
            <person name="Hellsten U."/>
            <person name="Kuo D.H."/>
            <person name="Larsson T."/>
            <person name="Lv J."/>
            <person name="Arendt D."/>
            <person name="Savage R."/>
            <person name="Osoegawa K."/>
            <person name="de Jong P."/>
            <person name="Grimwood J."/>
            <person name="Chapman J.A."/>
            <person name="Shapiro H."/>
            <person name="Aerts A."/>
            <person name="Otillar R.P."/>
            <person name="Terry A.Y."/>
            <person name="Boore J.L."/>
            <person name="Grigoriev I.V."/>
            <person name="Lindberg D.R."/>
            <person name="Seaver E.C."/>
            <person name="Weisblat D.A."/>
            <person name="Putnam N.H."/>
            <person name="Rokhsar D.S."/>
        </authorList>
    </citation>
    <scope>NUCLEOTIDE SEQUENCE</scope>
    <source>
        <strain evidence="2 4">I ESC-2004</strain>
    </source>
</reference>
<evidence type="ECO:0000313" key="2">
    <source>
        <dbReference type="EMBL" id="ELT99726.1"/>
    </source>
</evidence>
<dbReference type="EMBL" id="AMQN01047971">
    <property type="status" value="NOT_ANNOTATED_CDS"/>
    <property type="molecule type" value="Genomic_DNA"/>
</dbReference>
<dbReference type="AlphaFoldDB" id="R7U7S7"/>
<sequence length="95" mass="10592">MSDAEAKPDQPANQASFVAAKGESLRVSVKDLSFWYGDYRALIDVNLPIPDHKVTALIGPSGCGKSTLLRCFNRMHDLYSGNRYEGEIRLFPENM</sequence>
<dbReference type="PANTHER" id="PTHR43423:SF1">
    <property type="entry name" value="ABC TRANSPORTER I FAMILY MEMBER 17"/>
    <property type="match status" value="1"/>
</dbReference>
<dbReference type="GO" id="GO:0005524">
    <property type="term" value="F:ATP binding"/>
    <property type="evidence" value="ECO:0007669"/>
    <property type="project" value="InterPro"/>
</dbReference>
<evidence type="ECO:0000313" key="4">
    <source>
        <dbReference type="Proteomes" id="UP000014760"/>
    </source>
</evidence>
<dbReference type="SUPFAM" id="SSF52540">
    <property type="entry name" value="P-loop containing nucleoside triphosphate hydrolases"/>
    <property type="match status" value="1"/>
</dbReference>
<accession>R7U7S7</accession>
<dbReference type="EMBL" id="KB306565">
    <property type="protein sequence ID" value="ELT99726.1"/>
    <property type="molecule type" value="Genomic_DNA"/>
</dbReference>
<reference evidence="4" key="1">
    <citation type="submission" date="2012-12" db="EMBL/GenBank/DDBJ databases">
        <authorList>
            <person name="Hellsten U."/>
            <person name="Grimwood J."/>
            <person name="Chapman J.A."/>
            <person name="Shapiro H."/>
            <person name="Aerts A."/>
            <person name="Otillar R.P."/>
            <person name="Terry A.Y."/>
            <person name="Boore J.L."/>
            <person name="Simakov O."/>
            <person name="Marletaz F."/>
            <person name="Cho S.-J."/>
            <person name="Edsinger-Gonzales E."/>
            <person name="Havlak P."/>
            <person name="Kuo D.-H."/>
            <person name="Larsson T."/>
            <person name="Lv J."/>
            <person name="Arendt D."/>
            <person name="Savage R."/>
            <person name="Osoegawa K."/>
            <person name="de Jong P."/>
            <person name="Lindberg D.R."/>
            <person name="Seaver E.C."/>
            <person name="Weisblat D.A."/>
            <person name="Putnam N.H."/>
            <person name="Grigoriev I.V."/>
            <person name="Rokhsar D.S."/>
        </authorList>
    </citation>
    <scope>NUCLEOTIDE SEQUENCE</scope>
    <source>
        <strain evidence="4">I ESC-2004</strain>
    </source>
</reference>
<dbReference type="InterPro" id="IPR027417">
    <property type="entry name" value="P-loop_NTPase"/>
</dbReference>
<dbReference type="PANTHER" id="PTHR43423">
    <property type="entry name" value="ABC TRANSPORTER I FAMILY MEMBER 17"/>
    <property type="match status" value="1"/>
</dbReference>
<dbReference type="OrthoDB" id="447368at2759"/>
<evidence type="ECO:0000313" key="3">
    <source>
        <dbReference type="EnsemblMetazoa" id="CapteP99263"/>
    </source>
</evidence>
<dbReference type="EnsemblMetazoa" id="CapteT99263">
    <property type="protein sequence ID" value="CapteP99263"/>
    <property type="gene ID" value="CapteG99263"/>
</dbReference>
<name>R7U7S7_CAPTE</name>
<feature type="domain" description="ABC transporter" evidence="1">
    <location>
        <begin position="44"/>
        <end position="82"/>
    </location>
</feature>
<dbReference type="Proteomes" id="UP000014760">
    <property type="component" value="Unassembled WGS sequence"/>
</dbReference>
<feature type="non-terminal residue" evidence="2">
    <location>
        <position position="95"/>
    </location>
</feature>
<organism evidence="2">
    <name type="scientific">Capitella teleta</name>
    <name type="common">Polychaete worm</name>
    <dbReference type="NCBI Taxonomy" id="283909"/>
    <lineage>
        <taxon>Eukaryota</taxon>
        <taxon>Metazoa</taxon>
        <taxon>Spiralia</taxon>
        <taxon>Lophotrochozoa</taxon>
        <taxon>Annelida</taxon>
        <taxon>Polychaeta</taxon>
        <taxon>Sedentaria</taxon>
        <taxon>Scolecida</taxon>
        <taxon>Capitellidae</taxon>
        <taxon>Capitella</taxon>
    </lineage>
</organism>
<dbReference type="STRING" id="283909.R7U7S7"/>
<protein>
    <recommendedName>
        <fullName evidence="1">ABC transporter domain-containing protein</fullName>
    </recommendedName>
</protein>
<dbReference type="Pfam" id="PF00005">
    <property type="entry name" value="ABC_tran"/>
    <property type="match status" value="1"/>
</dbReference>
<gene>
    <name evidence="2" type="ORF">CAPTEDRAFT_99263</name>
</gene>
<evidence type="ECO:0000259" key="1">
    <source>
        <dbReference type="Pfam" id="PF00005"/>
    </source>
</evidence>
<proteinExistence type="predicted"/>
<reference evidence="3" key="3">
    <citation type="submission" date="2015-06" db="UniProtKB">
        <authorList>
            <consortium name="EnsemblMetazoa"/>
        </authorList>
    </citation>
    <scope>IDENTIFICATION</scope>
</reference>